<evidence type="ECO:0000313" key="1">
    <source>
        <dbReference type="EMBL" id="KAJ5454848.1"/>
    </source>
</evidence>
<dbReference type="EMBL" id="JAPVEA010000005">
    <property type="protein sequence ID" value="KAJ5454848.1"/>
    <property type="molecule type" value="Genomic_DNA"/>
</dbReference>
<reference evidence="1" key="2">
    <citation type="journal article" date="2023" name="IMA Fungus">
        <title>Comparative genomic study of the Penicillium genus elucidates a diverse pangenome and 15 lateral gene transfer events.</title>
        <authorList>
            <person name="Petersen C."/>
            <person name="Sorensen T."/>
            <person name="Nielsen M.R."/>
            <person name="Sondergaard T.E."/>
            <person name="Sorensen J.L."/>
            <person name="Fitzpatrick D.A."/>
            <person name="Frisvad J.C."/>
            <person name="Nielsen K.L."/>
        </authorList>
    </citation>
    <scope>NUCLEOTIDE SEQUENCE</scope>
    <source>
        <strain evidence="1">IBT 16125</strain>
    </source>
</reference>
<comment type="caution">
    <text evidence="1">The sequence shown here is derived from an EMBL/GenBank/DDBJ whole genome shotgun (WGS) entry which is preliminary data.</text>
</comment>
<gene>
    <name evidence="1" type="ORF">N7458_005804</name>
</gene>
<accession>A0AAD6C8W1</accession>
<keyword evidence="2" id="KW-1185">Reference proteome</keyword>
<dbReference type="RefSeq" id="XP_056767804.1">
    <property type="nucleotide sequence ID" value="XM_056909186.1"/>
</dbReference>
<dbReference type="GeneID" id="81599429"/>
<organism evidence="1 2">
    <name type="scientific">Penicillium daleae</name>
    <dbReference type="NCBI Taxonomy" id="63821"/>
    <lineage>
        <taxon>Eukaryota</taxon>
        <taxon>Fungi</taxon>
        <taxon>Dikarya</taxon>
        <taxon>Ascomycota</taxon>
        <taxon>Pezizomycotina</taxon>
        <taxon>Eurotiomycetes</taxon>
        <taxon>Eurotiomycetidae</taxon>
        <taxon>Eurotiales</taxon>
        <taxon>Aspergillaceae</taxon>
        <taxon>Penicillium</taxon>
    </lineage>
</organism>
<dbReference type="AlphaFoldDB" id="A0AAD6C8W1"/>
<proteinExistence type="predicted"/>
<name>A0AAD6C8W1_9EURO</name>
<dbReference type="Proteomes" id="UP001213681">
    <property type="component" value="Unassembled WGS sequence"/>
</dbReference>
<sequence>MAGVQLWESGGHATPPNYPESALARTGPAMKQAFLEKKKIYRGFKYPAWCHSDLLFWNVDLSACRHLKSDGN</sequence>
<reference evidence="1" key="1">
    <citation type="submission" date="2022-12" db="EMBL/GenBank/DDBJ databases">
        <authorList>
            <person name="Petersen C."/>
        </authorList>
    </citation>
    <scope>NUCLEOTIDE SEQUENCE</scope>
    <source>
        <strain evidence="1">IBT 16125</strain>
    </source>
</reference>
<evidence type="ECO:0000313" key="2">
    <source>
        <dbReference type="Proteomes" id="UP001213681"/>
    </source>
</evidence>
<protein>
    <submittedName>
        <fullName evidence="1">Uncharacterized protein</fullName>
    </submittedName>
</protein>